<sequence length="943" mass="106015">MDRYAHTKAKAFLVFTLLLLLFLTSCSHTQQETDVALSYSPTFNELATSPLSLQPDATGYGREYEVLGVETFNTVFRGPSQGFMAGKAGSYPTQDGDIWITGTHPGGQMYIDFLKTNPQVLHLRPYGRYEVRYDYKVLEASREGFETIFFSQTGANQNNWVEQSLYFKEPTGSTGTAAFTATLKQYDDYQLLMNLVSNGSLAVTNIQIKDLDSGLIVANEDGKGNVHTHAPFLHSEGNFTIAPSSSVNGGFSMITNGFAKLWTDSQRVQFPSDTNIIIDFDYKVLNNPKQEEIIGWIRLYSGSKPHLERRAVSMSGYEVKEGHYTGGVKTGSQDDIYILEVAFNQEVKLEISNIQLSKQVTVEQKLTDVHPLTEAPFPRLGNNFTVYGEWTAHNGSGSAQGSTPLISLVELENQLALSDIITSLHPLYLFNDPALSKRLKAINPNIVLLPTTQTHNVNLPKEMRNLAYNPWLNAEEQYVQGISKDWFLKNSKAEVINDNEEWAQIPLNVSAFCPYNDTGKTYLQYWTETTIDQKLKDGTWDGVFLEEPLTVGNWRIPGMFTKKRVDADYNRNLKKDETPLWIVEMTASASLTMLRSIREQVGWNEILLTGNGLDPVIAPFTNGALIPNYNYAWYLEYDQNKFNESQWGSFINTYENVKNLYHQPSAVVLEGTPVYKDWVLPNDKREATESDMAFHRFALGTALLTDAFYEFALVDGRSAPFIFDEMLVDKQGWSTTDAANKGWLGKPLTMSEHLVSNKEEVYQQAKPIVLGNRSTKWFKLYEGSNKTSESRQIILEFDWKNLSTATDFATVSFAVNDEWMGNYNLSSNMEGSSGSATYHTTVKSKGSVMYHLNVAKFGTVELSNLRISTADCGVYRRDFEHGIVLVNASNEEKTLSLSEIKGSMNRTNIRRIRGRYDTQTNSGTLVTDSLVLKAHDAIVLLAD</sequence>
<name>F0RZ87_SPHGB</name>
<gene>
    <name evidence="2" type="ordered locus">SpiBuddy_1543</name>
</gene>
<keyword evidence="1" id="KW-0732">Signal</keyword>
<organism evidence="2 3">
    <name type="scientific">Sphaerochaeta globosa (strain ATCC BAA-1886 / DSM 22777 / Buddy)</name>
    <name type="common">Spirochaeta sp. (strain Buddy)</name>
    <dbReference type="NCBI Taxonomy" id="158189"/>
    <lineage>
        <taxon>Bacteria</taxon>
        <taxon>Pseudomonadati</taxon>
        <taxon>Spirochaetota</taxon>
        <taxon>Spirochaetia</taxon>
        <taxon>Spirochaetales</taxon>
        <taxon>Sphaerochaetaceae</taxon>
        <taxon>Sphaerochaeta</taxon>
    </lineage>
</organism>
<protein>
    <submittedName>
        <fullName evidence="2">Uncharacterized protein</fullName>
    </submittedName>
</protein>
<dbReference type="RefSeq" id="WP_013607218.1">
    <property type="nucleotide sequence ID" value="NC_015152.1"/>
</dbReference>
<keyword evidence="3" id="KW-1185">Reference proteome</keyword>
<feature type="chain" id="PRO_5003257987" evidence="1">
    <location>
        <begin position="30"/>
        <end position="943"/>
    </location>
</feature>
<feature type="signal peptide" evidence="1">
    <location>
        <begin position="1"/>
        <end position="29"/>
    </location>
</feature>
<dbReference type="AlphaFoldDB" id="F0RZ87"/>
<evidence type="ECO:0000256" key="1">
    <source>
        <dbReference type="SAM" id="SignalP"/>
    </source>
</evidence>
<dbReference type="OrthoDB" id="4453085at2"/>
<dbReference type="Proteomes" id="UP000008466">
    <property type="component" value="Chromosome"/>
</dbReference>
<proteinExistence type="predicted"/>
<dbReference type="HOGENOM" id="CLU_311432_0_0_12"/>
<evidence type="ECO:0000313" key="2">
    <source>
        <dbReference type="EMBL" id="ADY13368.1"/>
    </source>
</evidence>
<dbReference type="EMBL" id="CP002541">
    <property type="protein sequence ID" value="ADY13368.1"/>
    <property type="molecule type" value="Genomic_DNA"/>
</dbReference>
<reference evidence="3" key="1">
    <citation type="submission" date="2011-02" db="EMBL/GenBank/DDBJ databases">
        <title>Complete sequence of Spirochaeta sp. Buddy.</title>
        <authorList>
            <person name="Lucas S."/>
            <person name="Copeland A."/>
            <person name="Lapidus A."/>
            <person name="Cheng J.-F."/>
            <person name="Goodwin L."/>
            <person name="Pitluck S."/>
            <person name="Zeytun A."/>
            <person name="Detter J.C."/>
            <person name="Han C."/>
            <person name="Tapia R."/>
            <person name="Land M."/>
            <person name="Hauser L."/>
            <person name="Kyrpides N."/>
            <person name="Ivanova N."/>
            <person name="Mikhailova N."/>
            <person name="Pagani I."/>
            <person name="Ritalahti K.M."/>
            <person name="Loeffler F.E."/>
            <person name="Woyke T."/>
        </authorList>
    </citation>
    <scope>NUCLEOTIDE SEQUENCE [LARGE SCALE GENOMIC DNA]</scope>
    <source>
        <strain evidence="3">ATCC BAA-1886 / DSM 22777 / Buddy</strain>
    </source>
</reference>
<accession>F0RZ87</accession>
<dbReference type="PROSITE" id="PS51257">
    <property type="entry name" value="PROKAR_LIPOPROTEIN"/>
    <property type="match status" value="1"/>
</dbReference>
<evidence type="ECO:0000313" key="3">
    <source>
        <dbReference type="Proteomes" id="UP000008466"/>
    </source>
</evidence>
<dbReference type="KEGG" id="sbu:SpiBuddy_1543"/>